<accession>A0A387B452</accession>
<keyword evidence="2" id="KW-1185">Reference proteome</keyword>
<protein>
    <submittedName>
        <fullName evidence="1">Uncharacterized protein</fullName>
    </submittedName>
</protein>
<evidence type="ECO:0000313" key="1">
    <source>
        <dbReference type="EMBL" id="AYF97193.1"/>
    </source>
</evidence>
<gene>
    <name evidence="1" type="ORF">D7I47_02305</name>
</gene>
<organism evidence="1 2">
    <name type="scientific">Protaetiibacter intestinalis</name>
    <dbReference type="NCBI Taxonomy" id="2419774"/>
    <lineage>
        <taxon>Bacteria</taxon>
        <taxon>Bacillati</taxon>
        <taxon>Actinomycetota</taxon>
        <taxon>Actinomycetes</taxon>
        <taxon>Micrococcales</taxon>
        <taxon>Microbacteriaceae</taxon>
        <taxon>Protaetiibacter</taxon>
    </lineage>
</organism>
<dbReference type="RefSeq" id="WP_120761544.1">
    <property type="nucleotide sequence ID" value="NZ_CP032630.1"/>
</dbReference>
<dbReference type="EMBL" id="CP032630">
    <property type="protein sequence ID" value="AYF97193.1"/>
    <property type="molecule type" value="Genomic_DNA"/>
</dbReference>
<dbReference type="Proteomes" id="UP000278886">
    <property type="component" value="Chromosome"/>
</dbReference>
<sequence>MSLLLAGPELDLRLDLALFPARALHWITPQDEGGVRNVEHLRELIGLIGSDQGREWLVVDSDLGIYAQSCGNQRGLAVEIGFDDHPHLVAPLAARSWPRVDVGVGAWQYLAHPTELHTPSATFGLFADWLYDRVFSPGFELRSIEDRDCRWLW</sequence>
<evidence type="ECO:0000313" key="2">
    <source>
        <dbReference type="Proteomes" id="UP000278886"/>
    </source>
</evidence>
<reference evidence="2" key="1">
    <citation type="submission" date="2018-09" db="EMBL/GenBank/DDBJ databases">
        <title>Genome sequencing of strain 2DFWR-13.</title>
        <authorList>
            <person name="Heo J."/>
            <person name="Kim S.-J."/>
            <person name="Kwon S.-W."/>
        </authorList>
    </citation>
    <scope>NUCLEOTIDE SEQUENCE [LARGE SCALE GENOMIC DNA]</scope>
    <source>
        <strain evidence="2">2DFWR-13</strain>
    </source>
</reference>
<name>A0A387B452_9MICO</name>
<dbReference type="KEGG" id="lyd:D7I47_02305"/>
<proteinExistence type="predicted"/>
<dbReference type="AlphaFoldDB" id="A0A387B452"/>